<gene>
    <name evidence="1" type="ORF">MNBD_CHLOROFLEXI01-554</name>
</gene>
<name>A0A3B0VXR5_9ZZZZ</name>
<dbReference type="AlphaFoldDB" id="A0A3B0VXR5"/>
<proteinExistence type="predicted"/>
<feature type="non-terminal residue" evidence="1">
    <location>
        <position position="54"/>
    </location>
</feature>
<reference evidence="1" key="1">
    <citation type="submission" date="2018-06" db="EMBL/GenBank/DDBJ databases">
        <authorList>
            <person name="Zhirakovskaya E."/>
        </authorList>
    </citation>
    <scope>NUCLEOTIDE SEQUENCE</scope>
</reference>
<dbReference type="EMBL" id="UOEU01000615">
    <property type="protein sequence ID" value="VAW36174.1"/>
    <property type="molecule type" value="Genomic_DNA"/>
</dbReference>
<accession>A0A3B0VXR5</accession>
<protein>
    <submittedName>
        <fullName evidence="1">Uncharacterized protein</fullName>
    </submittedName>
</protein>
<organism evidence="1">
    <name type="scientific">hydrothermal vent metagenome</name>
    <dbReference type="NCBI Taxonomy" id="652676"/>
    <lineage>
        <taxon>unclassified sequences</taxon>
        <taxon>metagenomes</taxon>
        <taxon>ecological metagenomes</taxon>
    </lineage>
</organism>
<evidence type="ECO:0000313" key="1">
    <source>
        <dbReference type="EMBL" id="VAW36174.1"/>
    </source>
</evidence>
<sequence>MVAYLGIVVKADANSYCSTRLGYNGHYLRARWRVRHMNEVGIVNNEVVIVNAVR</sequence>